<protein>
    <submittedName>
        <fullName evidence="2">DUF2955 domain-containing protein</fullName>
    </submittedName>
</protein>
<dbReference type="InterPro" id="IPR022604">
    <property type="entry name" value="DUF2955"/>
</dbReference>
<keyword evidence="3" id="KW-1185">Reference proteome</keyword>
<feature type="transmembrane region" description="Helical" evidence="1">
    <location>
        <begin position="83"/>
        <end position="101"/>
    </location>
</feature>
<dbReference type="EMBL" id="CP047476">
    <property type="protein sequence ID" value="QIA65816.1"/>
    <property type="molecule type" value="Genomic_DNA"/>
</dbReference>
<evidence type="ECO:0000313" key="2">
    <source>
        <dbReference type="EMBL" id="QIA65816.1"/>
    </source>
</evidence>
<dbReference type="Pfam" id="PF11168">
    <property type="entry name" value="DUF2955"/>
    <property type="match status" value="1"/>
</dbReference>
<feature type="transmembrane region" description="Helical" evidence="1">
    <location>
        <begin position="308"/>
        <end position="328"/>
    </location>
</feature>
<dbReference type="AlphaFoldDB" id="A0A7Z2T7U6"/>
<evidence type="ECO:0000313" key="3">
    <source>
        <dbReference type="Proteomes" id="UP000464262"/>
    </source>
</evidence>
<dbReference type="KEGG" id="vas:GT360_20080"/>
<gene>
    <name evidence="2" type="ORF">GT360_20080</name>
</gene>
<evidence type="ECO:0000256" key="1">
    <source>
        <dbReference type="SAM" id="Phobius"/>
    </source>
</evidence>
<feature type="transmembrane region" description="Helical" evidence="1">
    <location>
        <begin position="138"/>
        <end position="157"/>
    </location>
</feature>
<dbReference type="Proteomes" id="UP000464262">
    <property type="component" value="Chromosome 2"/>
</dbReference>
<dbReference type="RefSeq" id="WP_164650714.1">
    <property type="nucleotide sequence ID" value="NZ_CP047476.1"/>
</dbReference>
<feature type="transmembrane region" description="Helical" evidence="1">
    <location>
        <begin position="225"/>
        <end position="247"/>
    </location>
</feature>
<feature type="transmembrane region" description="Helical" evidence="1">
    <location>
        <begin position="18"/>
        <end position="39"/>
    </location>
</feature>
<feature type="transmembrane region" description="Helical" evidence="1">
    <location>
        <begin position="180"/>
        <end position="213"/>
    </location>
</feature>
<sequence>MQDNLAAQSEAQRRTIRFILGVAISVFLAAYFNWDLAFVAPVFTAKFLLDKPTLNSETVYELVIALIVTMLLGMMLTGGIVQYPIILMILVGLMMLWGYYLFTDPKWNLFATILLIGVLLLPFMAITNAGISFVLAKGLSFSGVVAITVFALVHIFIPEKDRDFKGYAKPQMSDQQRWHAAFRAMILAFPVVCFFFVFQVTSALLTMIFIAILSLQITGEKSIKLSAFLVISNAIGGVLATVMFSLLTVVPNLIFYTLVTCYMAAVMSNKIYTIPAKAPVYATAFSTFLVLVGNTVSSSGGDIDSNTWIRILQLIMVGLYMIAASFYLETRDWKFLRNQHA</sequence>
<feature type="transmembrane region" description="Helical" evidence="1">
    <location>
        <begin position="107"/>
        <end position="126"/>
    </location>
</feature>
<organism evidence="2 3">
    <name type="scientific">Vibrio astriarenae</name>
    <dbReference type="NCBI Taxonomy" id="1481923"/>
    <lineage>
        <taxon>Bacteria</taxon>
        <taxon>Pseudomonadati</taxon>
        <taxon>Pseudomonadota</taxon>
        <taxon>Gammaproteobacteria</taxon>
        <taxon>Vibrionales</taxon>
        <taxon>Vibrionaceae</taxon>
        <taxon>Vibrio</taxon>
    </lineage>
</organism>
<keyword evidence="1" id="KW-0812">Transmembrane</keyword>
<feature type="transmembrane region" description="Helical" evidence="1">
    <location>
        <begin position="279"/>
        <end position="296"/>
    </location>
</feature>
<accession>A0A7Z2T7U6</accession>
<name>A0A7Z2T7U6_9VIBR</name>
<keyword evidence="1" id="KW-0472">Membrane</keyword>
<reference evidence="2 3" key="1">
    <citation type="submission" date="2020-01" db="EMBL/GenBank/DDBJ databases">
        <title>Whole genome and functional gene identification of agarase of Vibrio HN897.</title>
        <authorList>
            <person name="Liu Y."/>
            <person name="Zhao Z."/>
        </authorList>
    </citation>
    <scope>NUCLEOTIDE SEQUENCE [LARGE SCALE GENOMIC DNA]</scope>
    <source>
        <strain evidence="2 3">HN897</strain>
    </source>
</reference>
<keyword evidence="1" id="KW-1133">Transmembrane helix</keyword>
<proteinExistence type="predicted"/>